<dbReference type="EMBL" id="CALLCH030000015">
    <property type="protein sequence ID" value="CAI4216951.1"/>
    <property type="molecule type" value="Genomic_DNA"/>
</dbReference>
<sequence length="154" mass="17031">MLESVVLTSTRGQRGRLKARGNLARSLQDPSYVRLGHDESAYTWDWLAKDIQAWQQQELRNPLSQRPSPNYPHHQTTPEQLLLVLQHQVPFDQGMIPPSHQALFPDIPGSGTAEATSQRNATATASAGSSGLQAQQPKKRTRASKPKVRTGCIT</sequence>
<name>A0A9P1H6R1_9PEZI</name>
<protein>
    <submittedName>
        <fullName evidence="2">Uncharacterized protein</fullName>
    </submittedName>
</protein>
<evidence type="ECO:0000313" key="2">
    <source>
        <dbReference type="EMBL" id="CAI4216951.1"/>
    </source>
</evidence>
<accession>A0A9P1H6R1</accession>
<evidence type="ECO:0000313" key="3">
    <source>
        <dbReference type="Proteomes" id="UP000838763"/>
    </source>
</evidence>
<evidence type="ECO:0000256" key="1">
    <source>
        <dbReference type="SAM" id="MobiDB-lite"/>
    </source>
</evidence>
<dbReference type="AlphaFoldDB" id="A0A9P1H6R1"/>
<gene>
    <name evidence="2" type="ORF">PPNO1_LOCUS6595</name>
</gene>
<dbReference type="Proteomes" id="UP000838763">
    <property type="component" value="Unassembled WGS sequence"/>
</dbReference>
<proteinExistence type="predicted"/>
<feature type="region of interest" description="Disordered" evidence="1">
    <location>
        <begin position="99"/>
        <end position="154"/>
    </location>
</feature>
<reference evidence="2" key="1">
    <citation type="submission" date="2022-11" db="EMBL/GenBank/DDBJ databases">
        <authorList>
            <person name="Scott C."/>
            <person name="Bruce N."/>
        </authorList>
    </citation>
    <scope>NUCLEOTIDE SEQUENCE</scope>
</reference>
<comment type="caution">
    <text evidence="2">The sequence shown here is derived from an EMBL/GenBank/DDBJ whole genome shotgun (WGS) entry which is preliminary data.</text>
</comment>
<feature type="compositionally biased region" description="Low complexity" evidence="1">
    <location>
        <begin position="121"/>
        <end position="136"/>
    </location>
</feature>
<feature type="compositionally biased region" description="Basic residues" evidence="1">
    <location>
        <begin position="137"/>
        <end position="148"/>
    </location>
</feature>
<feature type="non-terminal residue" evidence="2">
    <location>
        <position position="154"/>
    </location>
</feature>
<organism evidence="2 3">
    <name type="scientific">Parascedosporium putredinis</name>
    <dbReference type="NCBI Taxonomy" id="1442378"/>
    <lineage>
        <taxon>Eukaryota</taxon>
        <taxon>Fungi</taxon>
        <taxon>Dikarya</taxon>
        <taxon>Ascomycota</taxon>
        <taxon>Pezizomycotina</taxon>
        <taxon>Sordariomycetes</taxon>
        <taxon>Hypocreomycetidae</taxon>
        <taxon>Microascales</taxon>
        <taxon>Microascaceae</taxon>
        <taxon>Parascedosporium</taxon>
    </lineage>
</organism>
<keyword evidence="3" id="KW-1185">Reference proteome</keyword>